<accession>A0A5C7I5M7</accession>
<comment type="caution">
    <text evidence="2">The sequence shown here is derived from an EMBL/GenBank/DDBJ whole genome shotgun (WGS) entry which is preliminary data.</text>
</comment>
<organism evidence="2 3">
    <name type="scientific">Acer yangbiense</name>
    <dbReference type="NCBI Taxonomy" id="1000413"/>
    <lineage>
        <taxon>Eukaryota</taxon>
        <taxon>Viridiplantae</taxon>
        <taxon>Streptophyta</taxon>
        <taxon>Embryophyta</taxon>
        <taxon>Tracheophyta</taxon>
        <taxon>Spermatophyta</taxon>
        <taxon>Magnoliopsida</taxon>
        <taxon>eudicotyledons</taxon>
        <taxon>Gunneridae</taxon>
        <taxon>Pentapetalae</taxon>
        <taxon>rosids</taxon>
        <taxon>malvids</taxon>
        <taxon>Sapindales</taxon>
        <taxon>Sapindaceae</taxon>
        <taxon>Hippocastanoideae</taxon>
        <taxon>Acereae</taxon>
        <taxon>Acer</taxon>
    </lineage>
</organism>
<feature type="domain" description="Reverse transcriptase zinc-binding" evidence="1">
    <location>
        <begin position="110"/>
        <end position="159"/>
    </location>
</feature>
<dbReference type="InterPro" id="IPR026960">
    <property type="entry name" value="RVT-Znf"/>
</dbReference>
<proteinExistence type="predicted"/>
<dbReference type="AlphaFoldDB" id="A0A5C7I5M7"/>
<dbReference type="Pfam" id="PF13966">
    <property type="entry name" value="zf-RVT"/>
    <property type="match status" value="1"/>
</dbReference>
<evidence type="ECO:0000313" key="3">
    <source>
        <dbReference type="Proteomes" id="UP000323000"/>
    </source>
</evidence>
<dbReference type="Proteomes" id="UP000323000">
    <property type="component" value="Chromosome 4"/>
</dbReference>
<evidence type="ECO:0000313" key="2">
    <source>
        <dbReference type="EMBL" id="TXG64288.1"/>
    </source>
</evidence>
<dbReference type="CDD" id="cd06222">
    <property type="entry name" value="RNase_H_like"/>
    <property type="match status" value="1"/>
</dbReference>
<evidence type="ECO:0000259" key="1">
    <source>
        <dbReference type="Pfam" id="PF13966"/>
    </source>
</evidence>
<reference evidence="3" key="1">
    <citation type="journal article" date="2019" name="Gigascience">
        <title>De novo genome assembly of the endangered Acer yangbiense, a plant species with extremely small populations endemic to Yunnan Province, China.</title>
        <authorList>
            <person name="Yang J."/>
            <person name="Wariss H.M."/>
            <person name="Tao L."/>
            <person name="Zhang R."/>
            <person name="Yun Q."/>
            <person name="Hollingsworth P."/>
            <person name="Dao Z."/>
            <person name="Luo G."/>
            <person name="Guo H."/>
            <person name="Ma Y."/>
            <person name="Sun W."/>
        </authorList>
    </citation>
    <scope>NUCLEOTIDE SEQUENCE [LARGE SCALE GENOMIC DNA]</scope>
    <source>
        <strain evidence="3">cv. Malutang</strain>
    </source>
</reference>
<keyword evidence="3" id="KW-1185">Reference proteome</keyword>
<name>A0A5C7I5M7_9ROSI</name>
<dbReference type="EMBL" id="VAHF01000004">
    <property type="protein sequence ID" value="TXG64288.1"/>
    <property type="molecule type" value="Genomic_DNA"/>
</dbReference>
<dbReference type="InterPro" id="IPR044730">
    <property type="entry name" value="RNase_H-like_dom_plant"/>
</dbReference>
<gene>
    <name evidence="2" type="ORF">EZV62_011282</name>
</gene>
<dbReference type="OrthoDB" id="1436411at2759"/>
<protein>
    <recommendedName>
        <fullName evidence="1">Reverse transcriptase zinc-binding domain-containing protein</fullName>
    </recommendedName>
</protein>
<sequence length="274" mass="30479">MNRNNAPTKLTKEAYKWLPRPSNSRITSQPILGINVTVDSLLSSSGGWNTQRIKLHFVKEDADDILSIPVSSGGYNDALIWHFEVSGSNSIRSDYKAGQNLINNPSTSYHSASSKWWESLWRTPIPLKIKVFVWRAWHDWIPTRVNLARRGIKLDGECQTAIDVIPMMSPRYMPSGIAGSCVLSVENGRFCTLAILEARLDFLWLRFRKDCGLLPFCVELDATNVVRLINDGNHLNSSCGNIVYDIISIMSELGILAISLGKKGSNKAASNLAS</sequence>